<gene>
    <name evidence="1" type="ORF">PROH_16545</name>
</gene>
<proteinExistence type="predicted"/>
<accession>A0A0M2PXD1</accession>
<evidence type="ECO:0000313" key="1">
    <source>
        <dbReference type="EMBL" id="KKI99318.1"/>
    </source>
</evidence>
<sequence>MNSHAMGGHAMGGHAMGSHAMGSYAIGNNAMGQTLKGSAATAAPNPWITLTVRDFFTRVNWTDQPPEVQSIQISTLQGDQPTLSLQLTVSQFFSSIPWDGRAVAAPLESQTVIDTSSNQSSAFTVDDFAGLF</sequence>
<protein>
    <submittedName>
        <fullName evidence="1">Uncharacterized protein</fullName>
    </submittedName>
</protein>
<dbReference type="Proteomes" id="UP000034681">
    <property type="component" value="Unassembled WGS sequence"/>
</dbReference>
<name>A0A0M2PXD1_PROHO</name>
<dbReference type="eggNOG" id="ENOG5033BKF">
    <property type="taxonomic scope" value="Bacteria"/>
</dbReference>
<dbReference type="EMBL" id="AJTX02000006">
    <property type="protein sequence ID" value="KKI99318.1"/>
    <property type="molecule type" value="Genomic_DNA"/>
</dbReference>
<evidence type="ECO:0000313" key="2">
    <source>
        <dbReference type="Proteomes" id="UP000034681"/>
    </source>
</evidence>
<organism evidence="1 2">
    <name type="scientific">Prochlorothrix hollandica PCC 9006 = CALU 1027</name>
    <dbReference type="NCBI Taxonomy" id="317619"/>
    <lineage>
        <taxon>Bacteria</taxon>
        <taxon>Bacillati</taxon>
        <taxon>Cyanobacteriota</taxon>
        <taxon>Cyanophyceae</taxon>
        <taxon>Prochlorotrichales</taxon>
        <taxon>Prochlorotrichaceae</taxon>
        <taxon>Prochlorothrix</taxon>
    </lineage>
</organism>
<comment type="caution">
    <text evidence="1">The sequence shown here is derived from an EMBL/GenBank/DDBJ whole genome shotgun (WGS) entry which is preliminary data.</text>
</comment>
<reference evidence="1" key="1">
    <citation type="submission" date="2012-04" db="EMBL/GenBank/DDBJ databases">
        <authorList>
            <person name="Borisov I.G."/>
            <person name="Ivanikova N.V."/>
            <person name="Pinevich A.V."/>
        </authorList>
    </citation>
    <scope>NUCLEOTIDE SEQUENCE</scope>
    <source>
        <strain evidence="1">CALU 1027</strain>
    </source>
</reference>
<dbReference type="AlphaFoldDB" id="A0A0M2PXD1"/>
<dbReference type="STRING" id="317619.GCA_000332315_02492"/>
<keyword evidence="2" id="KW-1185">Reference proteome</keyword>